<dbReference type="EMBL" id="KK198755">
    <property type="protein sequence ID" value="KCW82085.1"/>
    <property type="molecule type" value="Genomic_DNA"/>
</dbReference>
<accession>A0A059CVW2</accession>
<protein>
    <submittedName>
        <fullName evidence="1">Uncharacterized protein</fullName>
    </submittedName>
</protein>
<sequence>MSSSSPEASGHAPPLSFWPSMRVRRVPKLPWSHRGVEDLGRRVLGELRVLWLVLGRAGENRRVQGYDGADLVAAVLTRWIRRGVEDLGRRVLRELRVLWLVLGRAGENRRVQGYDGADLVAAVGQGGSVGGEEPEGRYGQALIGHDERLKSKGDSGKVKR</sequence>
<evidence type="ECO:0000313" key="1">
    <source>
        <dbReference type="EMBL" id="KCW82085.1"/>
    </source>
</evidence>
<organism evidence="1">
    <name type="scientific">Eucalyptus grandis</name>
    <name type="common">Flooded gum</name>
    <dbReference type="NCBI Taxonomy" id="71139"/>
    <lineage>
        <taxon>Eukaryota</taxon>
        <taxon>Viridiplantae</taxon>
        <taxon>Streptophyta</taxon>
        <taxon>Embryophyta</taxon>
        <taxon>Tracheophyta</taxon>
        <taxon>Spermatophyta</taxon>
        <taxon>Magnoliopsida</taxon>
        <taxon>eudicotyledons</taxon>
        <taxon>Gunneridae</taxon>
        <taxon>Pentapetalae</taxon>
        <taxon>rosids</taxon>
        <taxon>malvids</taxon>
        <taxon>Myrtales</taxon>
        <taxon>Myrtaceae</taxon>
        <taxon>Myrtoideae</taxon>
        <taxon>Eucalypteae</taxon>
        <taxon>Eucalyptus</taxon>
    </lineage>
</organism>
<name>A0A059CVW2_EUCGR</name>
<proteinExistence type="predicted"/>
<dbReference type="AlphaFoldDB" id="A0A059CVW2"/>
<dbReference type="InParanoid" id="A0A059CVW2"/>
<reference evidence="1" key="1">
    <citation type="submission" date="2013-07" db="EMBL/GenBank/DDBJ databases">
        <title>The genome of Eucalyptus grandis.</title>
        <authorList>
            <person name="Schmutz J."/>
            <person name="Hayes R."/>
            <person name="Myburg A."/>
            <person name="Tuskan G."/>
            <person name="Grattapaglia D."/>
            <person name="Rokhsar D.S."/>
        </authorList>
    </citation>
    <scope>NUCLEOTIDE SEQUENCE</scope>
    <source>
        <tissue evidence="1">Leaf extractions</tissue>
    </source>
</reference>
<gene>
    <name evidence="1" type="ORF">EUGRSUZ_C03464</name>
</gene>
<dbReference type="Gramene" id="KCW82085">
    <property type="protein sequence ID" value="KCW82085"/>
    <property type="gene ID" value="EUGRSUZ_C03464"/>
</dbReference>